<reference evidence="6" key="1">
    <citation type="submission" date="2022-06" db="EMBL/GenBank/DDBJ databases">
        <title>Physiological and biochemical characterization and genomic elucidation of a strain of the genus Ensifer adhaerens M8 that combines arsenic oxidation and chromium reduction.</title>
        <authorList>
            <person name="Li X."/>
            <person name="Yu c."/>
        </authorList>
    </citation>
    <scope>NUCLEOTIDE SEQUENCE</scope>
    <source>
        <strain evidence="6">M8</strain>
        <plasmid evidence="6">pB</plasmid>
    </source>
</reference>
<feature type="chain" id="PRO_5040510858" evidence="4">
    <location>
        <begin position="27"/>
        <end position="347"/>
    </location>
</feature>
<dbReference type="Proteomes" id="UP001055460">
    <property type="component" value="Plasmid pB"/>
</dbReference>
<protein>
    <submittedName>
        <fullName evidence="6">Substrate-binding domain-containing protein</fullName>
    </submittedName>
</protein>
<dbReference type="PANTHER" id="PTHR30036">
    <property type="entry name" value="D-XYLOSE-BINDING PERIPLASMIC PROTEIN"/>
    <property type="match status" value="1"/>
</dbReference>
<evidence type="ECO:0000259" key="5">
    <source>
        <dbReference type="Pfam" id="PF13407"/>
    </source>
</evidence>
<dbReference type="Gene3D" id="3.40.50.2300">
    <property type="match status" value="2"/>
</dbReference>
<dbReference type="AlphaFoldDB" id="A0A9Q8YHM8"/>
<feature type="signal peptide" evidence="4">
    <location>
        <begin position="1"/>
        <end position="26"/>
    </location>
</feature>
<dbReference type="PANTHER" id="PTHR30036:SF1">
    <property type="entry name" value="D-XYLOSE-BINDING PERIPLASMIC PROTEIN"/>
    <property type="match status" value="1"/>
</dbReference>
<dbReference type="GO" id="GO:0030288">
    <property type="term" value="C:outer membrane-bounded periplasmic space"/>
    <property type="evidence" value="ECO:0007669"/>
    <property type="project" value="TreeGrafter"/>
</dbReference>
<sequence>MSKFSKILAASVATLALITGASSAFAQDAVGVSWRYFQDERWKIDEAAMKSVFDGAGVEYVGIDAQGDPQKQAADIESLIARGVKVLIIVAQDAKAIIPVIESAKRENITVIAYDAPIDTGDVLYTSFDNVAVGRVMGEALLKAVPKGNWVAMDGDPAQTIMQVFKSGQMQAVQGAVDKGDIKFVAQQNVEQWKPDVAQALMEQVLTANDNKVDAVLAMNDSIANGVAAALASQNLLGRVAISGQDGDKNVLNRIAKGQQTMTVWKDANALGTVAAKAAVEIIKGAKIDSVTGVSPGTTDSGASQPAIILDPIAITRDNLDLVVQSGWISKDALCNGVTENPPKACE</sequence>
<dbReference type="InterPro" id="IPR050555">
    <property type="entry name" value="Bact_Solute-Bind_Prot2"/>
</dbReference>
<dbReference type="InterPro" id="IPR028082">
    <property type="entry name" value="Peripla_BP_I"/>
</dbReference>
<comment type="similarity">
    <text evidence="2">Belongs to the bacterial solute-binding protein 2 family.</text>
</comment>
<evidence type="ECO:0000256" key="1">
    <source>
        <dbReference type="ARBA" id="ARBA00004418"/>
    </source>
</evidence>
<feature type="domain" description="Periplasmic binding protein" evidence="5">
    <location>
        <begin position="30"/>
        <end position="286"/>
    </location>
</feature>
<name>A0A9Q8YHM8_ENSAD</name>
<dbReference type="SUPFAM" id="SSF53822">
    <property type="entry name" value="Periplasmic binding protein-like I"/>
    <property type="match status" value="1"/>
</dbReference>
<evidence type="ECO:0000256" key="2">
    <source>
        <dbReference type="ARBA" id="ARBA00007639"/>
    </source>
</evidence>
<dbReference type="RefSeq" id="WP_060520131.1">
    <property type="nucleotide sequence ID" value="NZ_CP098809.1"/>
</dbReference>
<proteinExistence type="inferred from homology"/>
<organism evidence="6 7">
    <name type="scientific">Ensifer adhaerens</name>
    <name type="common">Sinorhizobium morelense</name>
    <dbReference type="NCBI Taxonomy" id="106592"/>
    <lineage>
        <taxon>Bacteria</taxon>
        <taxon>Pseudomonadati</taxon>
        <taxon>Pseudomonadota</taxon>
        <taxon>Alphaproteobacteria</taxon>
        <taxon>Hyphomicrobiales</taxon>
        <taxon>Rhizobiaceae</taxon>
        <taxon>Sinorhizobium/Ensifer group</taxon>
        <taxon>Ensifer</taxon>
    </lineage>
</organism>
<keyword evidence="3 4" id="KW-0732">Signal</keyword>
<accession>A0A9Q8YHM8</accession>
<dbReference type="EMBL" id="CP098809">
    <property type="protein sequence ID" value="USJ27734.1"/>
    <property type="molecule type" value="Genomic_DNA"/>
</dbReference>
<gene>
    <name evidence="6" type="ORF">NE863_27935</name>
</gene>
<evidence type="ECO:0000313" key="7">
    <source>
        <dbReference type="Proteomes" id="UP001055460"/>
    </source>
</evidence>
<dbReference type="Pfam" id="PF13407">
    <property type="entry name" value="Peripla_BP_4"/>
    <property type="match status" value="1"/>
</dbReference>
<dbReference type="GO" id="GO:0030246">
    <property type="term" value="F:carbohydrate binding"/>
    <property type="evidence" value="ECO:0007669"/>
    <property type="project" value="TreeGrafter"/>
</dbReference>
<dbReference type="InterPro" id="IPR025997">
    <property type="entry name" value="SBP_2_dom"/>
</dbReference>
<keyword evidence="6" id="KW-0614">Plasmid</keyword>
<evidence type="ECO:0000256" key="3">
    <source>
        <dbReference type="ARBA" id="ARBA00022729"/>
    </source>
</evidence>
<geneLocation type="plasmid" evidence="6 7">
    <name>pB</name>
</geneLocation>
<evidence type="ECO:0000313" key="6">
    <source>
        <dbReference type="EMBL" id="USJ27734.1"/>
    </source>
</evidence>
<comment type="subcellular location">
    <subcellularLocation>
        <location evidence="1">Periplasm</location>
    </subcellularLocation>
</comment>
<evidence type="ECO:0000256" key="4">
    <source>
        <dbReference type="SAM" id="SignalP"/>
    </source>
</evidence>